<accession>A0A9X0RAY6</accession>
<dbReference type="AlphaFoldDB" id="A0A9X0RAY6"/>
<keyword evidence="2" id="KW-1185">Reference proteome</keyword>
<name>A0A9X0RAY6_VIBME</name>
<gene>
    <name evidence="1" type="ORF">H8Q88_19260</name>
</gene>
<proteinExistence type="predicted"/>
<dbReference type="RefSeq" id="WP_187027166.1">
    <property type="nucleotide sequence ID" value="NZ_JACRUP010000023.1"/>
</dbReference>
<evidence type="ECO:0000313" key="2">
    <source>
        <dbReference type="Proteomes" id="UP000615796"/>
    </source>
</evidence>
<reference evidence="1" key="1">
    <citation type="submission" date="2020-08" db="EMBL/GenBank/DDBJ databases">
        <title>Genome Sequencing and Pan-Genome Analysis of Migratory bird Vibrio Strains, Inner Mongolia.</title>
        <authorList>
            <person name="Zheng L."/>
        </authorList>
    </citation>
    <scope>NUCLEOTIDE SEQUENCE</scope>
    <source>
        <strain evidence="1">M13F</strain>
    </source>
</reference>
<comment type="caution">
    <text evidence="1">The sequence shown here is derived from an EMBL/GenBank/DDBJ whole genome shotgun (WGS) entry which is preliminary data.</text>
</comment>
<dbReference type="EMBL" id="JACRUP010000023">
    <property type="protein sequence ID" value="MBC5853018.1"/>
    <property type="molecule type" value="Genomic_DNA"/>
</dbReference>
<sequence length="345" mass="39454">MHPLQTICFTLSMTPVNGKTDNTFPGSIRELVNHQAMTTPIYNLLYDLEKMVVHTSSDLDVEFYKKQIITKAELFFDGVTEPLILDLMPAHMAFPRFPQQLFKPNPASGEIELVEGNPYFDTFEDAIQSVFRYYIAIARMCGHSNLKSTHIIKTFTVDVKNVATQTVYQKNISEDAKNAFILCLDKKFSEPEAMDGLIEHFIINFIGGMTQQNAHAPVKIMHEGKPSVQNAFEARDWSEEDLAKPYYDMLAETSFDDYGDCPAYMSHYERLSRYHKALFESLNIVNFPMIEQRDGVEISSYREFYLTPFSDVVVSHLGEIIKKEIDKRGFSLGDLIKTYALTVKA</sequence>
<evidence type="ECO:0000313" key="1">
    <source>
        <dbReference type="EMBL" id="MBC5853018.1"/>
    </source>
</evidence>
<dbReference type="Proteomes" id="UP000615796">
    <property type="component" value="Unassembled WGS sequence"/>
</dbReference>
<protein>
    <submittedName>
        <fullName evidence="1">Uncharacterized protein</fullName>
    </submittedName>
</protein>
<organism evidence="1 2">
    <name type="scientific">Vibrio metschnikovii</name>
    <dbReference type="NCBI Taxonomy" id="28172"/>
    <lineage>
        <taxon>Bacteria</taxon>
        <taxon>Pseudomonadati</taxon>
        <taxon>Pseudomonadota</taxon>
        <taxon>Gammaproteobacteria</taxon>
        <taxon>Vibrionales</taxon>
        <taxon>Vibrionaceae</taxon>
        <taxon>Vibrio</taxon>
    </lineage>
</organism>